<feature type="region of interest" description="Disordered" evidence="1">
    <location>
        <begin position="1"/>
        <end position="20"/>
    </location>
</feature>
<evidence type="ECO:0000259" key="2">
    <source>
        <dbReference type="SMART" id="SM00507"/>
    </source>
</evidence>
<dbReference type="EMBL" id="JAGIOD010000001">
    <property type="protein sequence ID" value="MBP2380551.1"/>
    <property type="molecule type" value="Genomic_DNA"/>
</dbReference>
<protein>
    <recommendedName>
        <fullName evidence="2">HNH nuclease domain-containing protein</fullName>
    </recommendedName>
</protein>
<feature type="compositionally biased region" description="Polar residues" evidence="1">
    <location>
        <begin position="468"/>
        <end position="477"/>
    </location>
</feature>
<sequence length="706" mass="75930">MSTTQNAPEAAEEYPNSSWSPEAVRAAGIDGLAQLLGDVGHLLEELAKDPGDLFETRGTARRSVVHLMHSEQVIRGAQDALEAHTVVALADVTRRDTSDAARDAAAHEDSAMPSARGLSDQADRIARRDQTLITRCSPSAAGSSLASARRLVSSMPTMFTALATRKVSAQVAYAVAGATSVLDDSQRREVDAMLGERLPYLDAAGVRDWRAEVAGAITELDPDGDAVRHRAARKARSLTLTPGQHGMANLTAHLPAIDAALLHKRISLEAERRRAEGAGEGHGALAADALVDTVLGRDDAMESVELDVGVIITDRALFRPDFGDVAQIAGYGPVPAEAVREQLRAATEAPRDREQDPLGEGGPRARASIRRLYTHPTSGELVAVESRGRAFPPALARFLTWRDTSCRGPFCNAQSRQSDHITPYSQGGPTTLDNGQDTCGHCNQKEEDTLHVERVEDPDLPGHRVSWTGHSGVTRVTSARPLVRPERPSGARNDGTDLTDRGIGSGDSTSAAHSSDTGDRIIADVSTGADDRADDRRTDRSSDTEHLESPGTRPEAEGHDDSARQEGLRGRSDAEGNDTAAPTHSLGIPSGSQPTARSSRMARRTRSDRERVRRLLSDRLRRRGSGPGEESSRACPRLRPPTRRRTRGHLIAAREKPGHDVELRGKTPTTTRTDPRFVARVSASHPGPVTPCRRPPAVAPLPPHRR</sequence>
<feature type="compositionally biased region" description="Basic and acidic residues" evidence="1">
    <location>
        <begin position="529"/>
        <end position="574"/>
    </location>
</feature>
<feature type="region of interest" description="Disordered" evidence="1">
    <location>
        <begin position="99"/>
        <end position="121"/>
    </location>
</feature>
<reference evidence="3 4" key="1">
    <citation type="submission" date="2021-03" db="EMBL/GenBank/DDBJ databases">
        <title>Sequencing the genomes of 1000 actinobacteria strains.</title>
        <authorList>
            <person name="Klenk H.-P."/>
        </authorList>
    </citation>
    <scope>NUCLEOTIDE SEQUENCE [LARGE SCALE GENOMIC DNA]</scope>
    <source>
        <strain evidence="3 4">DSM 14566</strain>
    </source>
</reference>
<accession>A0ABS4WWM2</accession>
<feature type="compositionally biased region" description="Pro residues" evidence="1">
    <location>
        <begin position="693"/>
        <end position="706"/>
    </location>
</feature>
<evidence type="ECO:0000313" key="4">
    <source>
        <dbReference type="Proteomes" id="UP001519290"/>
    </source>
</evidence>
<dbReference type="InterPro" id="IPR003615">
    <property type="entry name" value="HNH_nuc"/>
</dbReference>
<dbReference type="Pfam" id="PF01844">
    <property type="entry name" value="HNH"/>
    <property type="match status" value="1"/>
</dbReference>
<feature type="compositionally biased region" description="Basic and acidic residues" evidence="1">
    <location>
        <begin position="483"/>
        <end position="500"/>
    </location>
</feature>
<dbReference type="RefSeq" id="WP_209898646.1">
    <property type="nucleotide sequence ID" value="NZ_BAAAJW010000020.1"/>
</dbReference>
<keyword evidence="4" id="KW-1185">Reference proteome</keyword>
<feature type="compositionally biased region" description="Basic and acidic residues" evidence="1">
    <location>
        <begin position="99"/>
        <end position="110"/>
    </location>
</feature>
<dbReference type="SMART" id="SM00507">
    <property type="entry name" value="HNHc"/>
    <property type="match status" value="1"/>
</dbReference>
<name>A0ABS4WWM2_9MICO</name>
<feature type="compositionally biased region" description="Basic and acidic residues" evidence="1">
    <location>
        <begin position="605"/>
        <end position="619"/>
    </location>
</feature>
<organism evidence="3 4">
    <name type="scientific">Brachybacterium sacelli</name>
    <dbReference type="NCBI Taxonomy" id="173364"/>
    <lineage>
        <taxon>Bacteria</taxon>
        <taxon>Bacillati</taxon>
        <taxon>Actinomycetota</taxon>
        <taxon>Actinomycetes</taxon>
        <taxon>Micrococcales</taxon>
        <taxon>Dermabacteraceae</taxon>
        <taxon>Brachybacterium</taxon>
    </lineage>
</organism>
<feature type="compositionally biased region" description="Basic and acidic residues" evidence="1">
    <location>
        <begin position="652"/>
        <end position="665"/>
    </location>
</feature>
<feature type="domain" description="HNH nuclease" evidence="2">
    <location>
        <begin position="394"/>
        <end position="444"/>
    </location>
</feature>
<evidence type="ECO:0000256" key="1">
    <source>
        <dbReference type="SAM" id="MobiDB-lite"/>
    </source>
</evidence>
<evidence type="ECO:0000313" key="3">
    <source>
        <dbReference type="EMBL" id="MBP2380551.1"/>
    </source>
</evidence>
<proteinExistence type="predicted"/>
<dbReference type="Proteomes" id="UP001519290">
    <property type="component" value="Unassembled WGS sequence"/>
</dbReference>
<dbReference type="Gene3D" id="1.10.30.50">
    <property type="match status" value="1"/>
</dbReference>
<gene>
    <name evidence="3" type="ORF">JOF43_000508</name>
</gene>
<dbReference type="InterPro" id="IPR002711">
    <property type="entry name" value="HNH"/>
</dbReference>
<comment type="caution">
    <text evidence="3">The sequence shown here is derived from an EMBL/GenBank/DDBJ whole genome shotgun (WGS) entry which is preliminary data.</text>
</comment>
<dbReference type="CDD" id="cd00085">
    <property type="entry name" value="HNHc"/>
    <property type="match status" value="1"/>
</dbReference>
<feature type="region of interest" description="Disordered" evidence="1">
    <location>
        <begin position="344"/>
        <end position="365"/>
    </location>
</feature>
<feature type="compositionally biased region" description="Polar residues" evidence="1">
    <location>
        <begin position="506"/>
        <end position="515"/>
    </location>
</feature>
<feature type="region of interest" description="Disordered" evidence="1">
    <location>
        <begin position="458"/>
        <end position="706"/>
    </location>
</feature>
<feature type="compositionally biased region" description="Basic and acidic residues" evidence="1">
    <location>
        <begin position="344"/>
        <end position="356"/>
    </location>
</feature>